<evidence type="ECO:0000259" key="1">
    <source>
        <dbReference type="Pfam" id="PF13462"/>
    </source>
</evidence>
<dbReference type="InterPro" id="IPR012336">
    <property type="entry name" value="Thioredoxin-like_fold"/>
</dbReference>
<dbReference type="AlphaFoldDB" id="A0A1F6MDA2"/>
<dbReference type="Pfam" id="PF13462">
    <property type="entry name" value="Thioredoxin_4"/>
    <property type="match status" value="1"/>
</dbReference>
<dbReference type="Proteomes" id="UP000177953">
    <property type="component" value="Unassembled WGS sequence"/>
</dbReference>
<feature type="domain" description="Thioredoxin-like fold" evidence="1">
    <location>
        <begin position="53"/>
        <end position="205"/>
    </location>
</feature>
<reference evidence="2 3" key="1">
    <citation type="journal article" date="2016" name="Nat. Commun.">
        <title>Thousands of microbial genomes shed light on interconnected biogeochemical processes in an aquifer system.</title>
        <authorList>
            <person name="Anantharaman K."/>
            <person name="Brown C.T."/>
            <person name="Hug L.A."/>
            <person name="Sharon I."/>
            <person name="Castelle C.J."/>
            <person name="Probst A.J."/>
            <person name="Thomas B.C."/>
            <person name="Singh A."/>
            <person name="Wilkins M.J."/>
            <person name="Karaoz U."/>
            <person name="Brodie E.L."/>
            <person name="Williams K.H."/>
            <person name="Hubbard S.S."/>
            <person name="Banfield J.F."/>
        </authorList>
    </citation>
    <scope>NUCLEOTIDE SEQUENCE [LARGE SCALE GENOMIC DNA]</scope>
</reference>
<sequence>MSPVKKLFIGLTAMIALVTLLLVQQVRRANSITTRAKALPIISSQTVDIPLDKTDPILGNPGAPLTLVEFVDLGIAEARNLHITLATFVSEHPREVRLFFKDAPNSGIFSSNATLAHRAAFCAGKQKNFWPFVGKVAENSANIREANLKKIAADLKLNSTDWWACTQASEAGQKMEAATTLFKSSSTGAAPVLFVNNKRVNLSEDIDLKQMLGSFIAK</sequence>
<dbReference type="EMBL" id="MFPU01000033">
    <property type="protein sequence ID" value="OGH69609.1"/>
    <property type="molecule type" value="Genomic_DNA"/>
</dbReference>
<accession>A0A1F6MDA2</accession>
<organism evidence="2 3">
    <name type="scientific">Candidatus Magasanikbacteria bacterium RIFCSPHIGHO2_01_FULL_47_8</name>
    <dbReference type="NCBI Taxonomy" id="1798673"/>
    <lineage>
        <taxon>Bacteria</taxon>
        <taxon>Candidatus Magasanikiibacteriota</taxon>
    </lineage>
</organism>
<proteinExistence type="predicted"/>
<gene>
    <name evidence="2" type="ORF">A2754_03455</name>
</gene>
<dbReference type="SUPFAM" id="SSF52833">
    <property type="entry name" value="Thioredoxin-like"/>
    <property type="match status" value="1"/>
</dbReference>
<dbReference type="InterPro" id="IPR036249">
    <property type="entry name" value="Thioredoxin-like_sf"/>
</dbReference>
<evidence type="ECO:0000313" key="3">
    <source>
        <dbReference type="Proteomes" id="UP000177953"/>
    </source>
</evidence>
<name>A0A1F6MDA2_9BACT</name>
<evidence type="ECO:0000313" key="2">
    <source>
        <dbReference type="EMBL" id="OGH69609.1"/>
    </source>
</evidence>
<dbReference type="Gene3D" id="3.40.30.10">
    <property type="entry name" value="Glutaredoxin"/>
    <property type="match status" value="1"/>
</dbReference>
<comment type="caution">
    <text evidence="2">The sequence shown here is derived from an EMBL/GenBank/DDBJ whole genome shotgun (WGS) entry which is preliminary data.</text>
</comment>
<protein>
    <recommendedName>
        <fullName evidence="1">Thioredoxin-like fold domain-containing protein</fullName>
    </recommendedName>
</protein>